<sequence>MSLMALGLFLGLLLLGVPIVVAMGAAGVAALLWGGYPLELLVERLHGGASMQALLAVPLFMIMGRVMEAGGMLTRLMDVSLAALGRGRMGVCLACVLASMLFAGVSGSAAADVTAVGALFIPAMLRRGMPPARAAALQAAGGSMGIVIPPSIPMIVYSAVTGVSVGRLFTAGLLPGLLMAVALAAVAWMQERRAVAAAGAVDVVDEPAPAFGPALRRAALVAPAPVLVVGSILLGMATATEAAALGLGYVVLAGLLGTRELRPAMLPGCFMDAGIAAARVLCIIAAATPLTWILAMDQAPARIGVLLADMAGSPLVLLLVINLVLLLAGAILETTSCLLLFVPLLAPLARLAGLAPEQMGVMVVMNLAIGMLTPPMGVCLMLSSAMAGQGMGASSRAALVHVAALLAVLALVALWPPLTTWLPSYLFS</sequence>
<dbReference type="Proteomes" id="UP000016587">
    <property type="component" value="Chromosome"/>
</dbReference>
<dbReference type="Pfam" id="PF06808">
    <property type="entry name" value="DctM"/>
    <property type="match status" value="1"/>
</dbReference>
<dbReference type="HOGENOM" id="CLU_019824_4_1_7"/>
<dbReference type="AlphaFoldDB" id="T2GCH6"/>
<dbReference type="STRING" id="1121448.DGI_1788"/>
<evidence type="ECO:0000256" key="6">
    <source>
        <dbReference type="ARBA" id="ARBA00023136"/>
    </source>
</evidence>
<feature type="transmembrane region" description="Helical" evidence="7">
    <location>
        <begin position="397"/>
        <end position="418"/>
    </location>
</feature>
<proteinExistence type="predicted"/>
<evidence type="ECO:0000256" key="3">
    <source>
        <dbReference type="ARBA" id="ARBA00022519"/>
    </source>
</evidence>
<keyword evidence="2" id="KW-1003">Cell membrane</keyword>
<dbReference type="PATRIC" id="fig|1121448.10.peg.1759"/>
<evidence type="ECO:0000256" key="7">
    <source>
        <dbReference type="SAM" id="Phobius"/>
    </source>
</evidence>
<dbReference type="eggNOG" id="COG1593">
    <property type="taxonomic scope" value="Bacteria"/>
</dbReference>
<feature type="transmembrane region" description="Helical" evidence="7">
    <location>
        <begin position="137"/>
        <end position="156"/>
    </location>
</feature>
<feature type="transmembrane region" description="Helical" evidence="7">
    <location>
        <begin position="168"/>
        <end position="188"/>
    </location>
</feature>
<organism evidence="9 10">
    <name type="scientific">Megalodesulfovibrio gigas (strain ATCC 19364 / DSM 1382 / NCIMB 9332 / VKM B-1759)</name>
    <name type="common">Desulfovibrio gigas</name>
    <dbReference type="NCBI Taxonomy" id="1121448"/>
    <lineage>
        <taxon>Bacteria</taxon>
        <taxon>Pseudomonadati</taxon>
        <taxon>Thermodesulfobacteriota</taxon>
        <taxon>Desulfovibrionia</taxon>
        <taxon>Desulfovibrionales</taxon>
        <taxon>Desulfovibrionaceae</taxon>
        <taxon>Megalodesulfovibrio</taxon>
    </lineage>
</organism>
<dbReference type="PANTHER" id="PTHR33362:SF2">
    <property type="entry name" value="TRAP TRANSPORTER LARGE PERMEASE PROTEIN"/>
    <property type="match status" value="1"/>
</dbReference>
<dbReference type="RefSeq" id="WP_021760462.1">
    <property type="nucleotide sequence ID" value="NC_022444.1"/>
</dbReference>
<name>T2GCH6_MEGG1</name>
<dbReference type="GO" id="GO:0022857">
    <property type="term" value="F:transmembrane transporter activity"/>
    <property type="evidence" value="ECO:0007669"/>
    <property type="project" value="TreeGrafter"/>
</dbReference>
<evidence type="ECO:0000256" key="5">
    <source>
        <dbReference type="ARBA" id="ARBA00022989"/>
    </source>
</evidence>
<evidence type="ECO:0000313" key="9">
    <source>
        <dbReference type="EMBL" id="AGW13587.1"/>
    </source>
</evidence>
<feature type="transmembrane region" description="Helical" evidence="7">
    <location>
        <begin position="79"/>
        <end position="102"/>
    </location>
</feature>
<reference evidence="10" key="2">
    <citation type="submission" date="2013-07" db="EMBL/GenBank/DDBJ databases">
        <authorList>
            <person name="Morais-Silva F.O."/>
            <person name="Rezende A.M."/>
            <person name="Pimentel C."/>
            <person name="Resende D.M."/>
            <person name="Santos C.I."/>
            <person name="Clemente C."/>
            <person name="de Oliveira L.M."/>
            <person name="da Silva S.M."/>
            <person name="Costa D.A."/>
            <person name="Varela-Raposo A."/>
            <person name="Horacio E.C.A."/>
            <person name="Matos M."/>
            <person name="Flores O."/>
            <person name="Ruiz J.C."/>
            <person name="Rodrigues-Pousada C."/>
        </authorList>
    </citation>
    <scope>NUCLEOTIDE SEQUENCE [LARGE SCALE GENOMIC DNA]</scope>
    <source>
        <strain evidence="10">ATCC 19364 / DSM 1382 / NCIMB 9332 / VKM B-1759</strain>
    </source>
</reference>
<dbReference type="PANTHER" id="PTHR33362">
    <property type="entry name" value="SIALIC ACID TRAP TRANSPORTER PERMEASE PROTEIN SIAT-RELATED"/>
    <property type="match status" value="1"/>
</dbReference>
<keyword evidence="3" id="KW-0997">Cell inner membrane</keyword>
<accession>T2GCH6</accession>
<dbReference type="OrthoDB" id="5404879at2"/>
<evidence type="ECO:0000313" key="10">
    <source>
        <dbReference type="Proteomes" id="UP000016587"/>
    </source>
</evidence>
<feature type="transmembrane region" description="Helical" evidence="7">
    <location>
        <begin position="276"/>
        <end position="295"/>
    </location>
</feature>
<protein>
    <submittedName>
        <fullName evidence="9">Putative TRAP transporter, DctM subunit</fullName>
    </submittedName>
</protein>
<feature type="transmembrane region" description="Helical" evidence="7">
    <location>
        <begin position="226"/>
        <end position="256"/>
    </location>
</feature>
<gene>
    <name evidence="9" type="ORF">DGI_1788</name>
</gene>
<keyword evidence="10" id="KW-1185">Reference proteome</keyword>
<dbReference type="PIRSF" id="PIRSF006066">
    <property type="entry name" value="HI0050"/>
    <property type="match status" value="1"/>
</dbReference>
<feature type="transmembrane region" description="Helical" evidence="7">
    <location>
        <begin position="48"/>
        <end position="67"/>
    </location>
</feature>
<dbReference type="InterPro" id="IPR010656">
    <property type="entry name" value="DctM"/>
</dbReference>
<feature type="transmembrane region" description="Helical" evidence="7">
    <location>
        <begin position="361"/>
        <end position="385"/>
    </location>
</feature>
<dbReference type="KEGG" id="dgg:DGI_1788"/>
<keyword evidence="5 7" id="KW-1133">Transmembrane helix</keyword>
<feature type="domain" description="TRAP C4-dicarboxylate transport system permease DctM subunit" evidence="8">
    <location>
        <begin position="6"/>
        <end position="417"/>
    </location>
</feature>
<reference evidence="9 10" key="1">
    <citation type="journal article" date="2013" name="J. Bacteriol.">
        <title>Roles of HynAB and Ech, the only two hydrogenases found in the model sulfate reducer Desulfovibrio gigas.</title>
        <authorList>
            <person name="Morais-Silva F.O."/>
            <person name="Santos C.I."/>
            <person name="Rodrigues R."/>
            <person name="Pereira I.A."/>
            <person name="Rodrigues-Pousada C."/>
        </authorList>
    </citation>
    <scope>NUCLEOTIDE SEQUENCE [LARGE SCALE GENOMIC DNA]</scope>
    <source>
        <strain evidence="10">ATCC 19364 / DSM 1382 / NCIMB 9332 / VKM B-1759</strain>
    </source>
</reference>
<feature type="transmembrane region" description="Helical" evidence="7">
    <location>
        <begin position="315"/>
        <end position="341"/>
    </location>
</feature>
<evidence type="ECO:0000256" key="2">
    <source>
        <dbReference type="ARBA" id="ARBA00022475"/>
    </source>
</evidence>
<dbReference type="NCBIfam" id="TIGR00786">
    <property type="entry name" value="dctM"/>
    <property type="match status" value="1"/>
</dbReference>
<keyword evidence="4 7" id="KW-0812">Transmembrane</keyword>
<evidence type="ECO:0000256" key="4">
    <source>
        <dbReference type="ARBA" id="ARBA00022692"/>
    </source>
</evidence>
<comment type="subcellular location">
    <subcellularLocation>
        <location evidence="1">Cell inner membrane</location>
        <topology evidence="1">Multi-pass membrane protein</topology>
    </subcellularLocation>
</comment>
<dbReference type="InterPro" id="IPR004681">
    <property type="entry name" value="TRAP_DctM"/>
</dbReference>
<dbReference type="EMBL" id="CP006585">
    <property type="protein sequence ID" value="AGW13587.1"/>
    <property type="molecule type" value="Genomic_DNA"/>
</dbReference>
<keyword evidence="6 7" id="KW-0472">Membrane</keyword>
<evidence type="ECO:0000259" key="8">
    <source>
        <dbReference type="Pfam" id="PF06808"/>
    </source>
</evidence>
<evidence type="ECO:0000256" key="1">
    <source>
        <dbReference type="ARBA" id="ARBA00004429"/>
    </source>
</evidence>
<dbReference type="GO" id="GO:0005886">
    <property type="term" value="C:plasma membrane"/>
    <property type="evidence" value="ECO:0007669"/>
    <property type="project" value="UniProtKB-SubCell"/>
</dbReference>